<protein>
    <submittedName>
        <fullName evidence="2">Uncharacterized protein</fullName>
    </submittedName>
</protein>
<feature type="region of interest" description="Disordered" evidence="1">
    <location>
        <begin position="84"/>
        <end position="105"/>
    </location>
</feature>
<organism evidence="2 3">
    <name type="scientific">Paxillus rubicundulus Ve08.2h10</name>
    <dbReference type="NCBI Taxonomy" id="930991"/>
    <lineage>
        <taxon>Eukaryota</taxon>
        <taxon>Fungi</taxon>
        <taxon>Dikarya</taxon>
        <taxon>Basidiomycota</taxon>
        <taxon>Agaricomycotina</taxon>
        <taxon>Agaricomycetes</taxon>
        <taxon>Agaricomycetidae</taxon>
        <taxon>Boletales</taxon>
        <taxon>Paxilineae</taxon>
        <taxon>Paxillaceae</taxon>
        <taxon>Paxillus</taxon>
    </lineage>
</organism>
<name>A0A0D0CQG5_9AGAM</name>
<reference evidence="3" key="2">
    <citation type="submission" date="2015-01" db="EMBL/GenBank/DDBJ databases">
        <title>Evolutionary Origins and Diversification of the Mycorrhizal Mutualists.</title>
        <authorList>
            <consortium name="DOE Joint Genome Institute"/>
            <consortium name="Mycorrhizal Genomics Consortium"/>
            <person name="Kohler A."/>
            <person name="Kuo A."/>
            <person name="Nagy L.G."/>
            <person name="Floudas D."/>
            <person name="Copeland A."/>
            <person name="Barry K.W."/>
            <person name="Cichocki N."/>
            <person name="Veneault-Fourrey C."/>
            <person name="LaButti K."/>
            <person name="Lindquist E.A."/>
            <person name="Lipzen A."/>
            <person name="Lundell T."/>
            <person name="Morin E."/>
            <person name="Murat C."/>
            <person name="Riley R."/>
            <person name="Ohm R."/>
            <person name="Sun H."/>
            <person name="Tunlid A."/>
            <person name="Henrissat B."/>
            <person name="Grigoriev I.V."/>
            <person name="Hibbett D.S."/>
            <person name="Martin F."/>
        </authorList>
    </citation>
    <scope>NUCLEOTIDE SEQUENCE [LARGE SCALE GENOMIC DNA]</scope>
    <source>
        <strain evidence="3">Ve08.2h10</strain>
    </source>
</reference>
<reference evidence="2 3" key="1">
    <citation type="submission" date="2014-04" db="EMBL/GenBank/DDBJ databases">
        <authorList>
            <consortium name="DOE Joint Genome Institute"/>
            <person name="Kuo A."/>
            <person name="Kohler A."/>
            <person name="Jargeat P."/>
            <person name="Nagy L.G."/>
            <person name="Floudas D."/>
            <person name="Copeland A."/>
            <person name="Barry K.W."/>
            <person name="Cichocki N."/>
            <person name="Veneault-Fourrey C."/>
            <person name="LaButti K."/>
            <person name="Lindquist E.A."/>
            <person name="Lipzen A."/>
            <person name="Lundell T."/>
            <person name="Morin E."/>
            <person name="Murat C."/>
            <person name="Sun H."/>
            <person name="Tunlid A."/>
            <person name="Henrissat B."/>
            <person name="Grigoriev I.V."/>
            <person name="Hibbett D.S."/>
            <person name="Martin F."/>
            <person name="Nordberg H.P."/>
            <person name="Cantor M.N."/>
            <person name="Hua S.X."/>
        </authorList>
    </citation>
    <scope>NUCLEOTIDE SEQUENCE [LARGE SCALE GENOMIC DNA]</scope>
    <source>
        <strain evidence="2 3">Ve08.2h10</strain>
    </source>
</reference>
<keyword evidence="3" id="KW-1185">Reference proteome</keyword>
<feature type="region of interest" description="Disordered" evidence="1">
    <location>
        <begin position="1"/>
        <end position="28"/>
    </location>
</feature>
<evidence type="ECO:0000313" key="3">
    <source>
        <dbReference type="Proteomes" id="UP000054538"/>
    </source>
</evidence>
<dbReference type="Proteomes" id="UP000054538">
    <property type="component" value="Unassembled WGS sequence"/>
</dbReference>
<dbReference type="HOGENOM" id="CLU_2237454_0_0_1"/>
<proteinExistence type="predicted"/>
<dbReference type="OrthoDB" id="2687818at2759"/>
<feature type="compositionally biased region" description="Polar residues" evidence="1">
    <location>
        <begin position="84"/>
        <end position="93"/>
    </location>
</feature>
<gene>
    <name evidence="2" type="ORF">PAXRUDRAFT_21289</name>
</gene>
<accession>A0A0D0CQG5</accession>
<evidence type="ECO:0000313" key="2">
    <source>
        <dbReference type="EMBL" id="KIK73046.1"/>
    </source>
</evidence>
<dbReference type="AlphaFoldDB" id="A0A0D0CQG5"/>
<dbReference type="InParanoid" id="A0A0D0CQG5"/>
<evidence type="ECO:0000256" key="1">
    <source>
        <dbReference type="SAM" id="MobiDB-lite"/>
    </source>
</evidence>
<sequence length="105" mass="11307">MALTAGSDVSSRKCARPPSASVQAQQDGSNAMKKIAHVFEDFTKSFTASMQAQITSTQAQIISSQQTNPLATVLRLLNIWSKTGITPLSSPVSHTRPEQPGSRRH</sequence>
<dbReference type="EMBL" id="KN830160">
    <property type="protein sequence ID" value="KIK73046.1"/>
    <property type="molecule type" value="Genomic_DNA"/>
</dbReference>